<name>A0A6H5GC93_9HEMI</name>
<dbReference type="EMBL" id="CADCXU010009867">
    <property type="protein sequence ID" value="CAB0000758.1"/>
    <property type="molecule type" value="Genomic_DNA"/>
</dbReference>
<feature type="non-terminal residue" evidence="2">
    <location>
        <position position="150"/>
    </location>
</feature>
<dbReference type="AlphaFoldDB" id="A0A6H5GC93"/>
<organism evidence="2 3">
    <name type="scientific">Nesidiocoris tenuis</name>
    <dbReference type="NCBI Taxonomy" id="355587"/>
    <lineage>
        <taxon>Eukaryota</taxon>
        <taxon>Metazoa</taxon>
        <taxon>Ecdysozoa</taxon>
        <taxon>Arthropoda</taxon>
        <taxon>Hexapoda</taxon>
        <taxon>Insecta</taxon>
        <taxon>Pterygota</taxon>
        <taxon>Neoptera</taxon>
        <taxon>Paraneoptera</taxon>
        <taxon>Hemiptera</taxon>
        <taxon>Heteroptera</taxon>
        <taxon>Panheteroptera</taxon>
        <taxon>Cimicomorpha</taxon>
        <taxon>Miridae</taxon>
        <taxon>Dicyphina</taxon>
        <taxon>Nesidiocoris</taxon>
    </lineage>
</organism>
<dbReference type="Proteomes" id="UP000479000">
    <property type="component" value="Unassembled WGS sequence"/>
</dbReference>
<reference evidence="2 3" key="1">
    <citation type="submission" date="2020-02" db="EMBL/GenBank/DDBJ databases">
        <authorList>
            <person name="Ferguson B K."/>
        </authorList>
    </citation>
    <scope>NUCLEOTIDE SEQUENCE [LARGE SCALE GENOMIC DNA]</scope>
</reference>
<feature type="region of interest" description="Disordered" evidence="1">
    <location>
        <begin position="74"/>
        <end position="138"/>
    </location>
</feature>
<accession>A0A6H5GC93</accession>
<proteinExistence type="predicted"/>
<gene>
    <name evidence="2" type="ORF">NTEN_LOCUS6545</name>
</gene>
<evidence type="ECO:0000256" key="1">
    <source>
        <dbReference type="SAM" id="MobiDB-lite"/>
    </source>
</evidence>
<keyword evidence="3" id="KW-1185">Reference proteome</keyword>
<protein>
    <submittedName>
        <fullName evidence="2">Uncharacterized protein</fullName>
    </submittedName>
</protein>
<sequence>MRAPAHCHSRLPVPLSLYMISANQGNVPCKIGGIVCQSIFFNKSKRSRPDGLSCTENDSIPTPLFVQRNLTNSGVGLTKEMTPENRPSAEEDTSSTTEYKKRIEIIEPSTRGTSTDSAGDADAFAPPKETLKERRNTARITPVVCDIRLA</sequence>
<evidence type="ECO:0000313" key="3">
    <source>
        <dbReference type="Proteomes" id="UP000479000"/>
    </source>
</evidence>
<evidence type="ECO:0000313" key="2">
    <source>
        <dbReference type="EMBL" id="CAB0000758.1"/>
    </source>
</evidence>